<dbReference type="InterPro" id="IPR004360">
    <property type="entry name" value="Glyas_Fos-R_dOase_dom"/>
</dbReference>
<dbReference type="InterPro" id="IPR052164">
    <property type="entry name" value="Anthracycline_SecMetBiosynth"/>
</dbReference>
<dbReference type="AlphaFoldDB" id="A0A1H4YV82"/>
<dbReference type="EMBL" id="FNRT01000002">
    <property type="protein sequence ID" value="SED20941.1"/>
    <property type="molecule type" value="Genomic_DNA"/>
</dbReference>
<dbReference type="InterPro" id="IPR029068">
    <property type="entry name" value="Glyas_Bleomycin-R_OHBP_Dase"/>
</dbReference>
<proteinExistence type="predicted"/>
<protein>
    <recommendedName>
        <fullName evidence="1">VOC domain-containing protein</fullName>
    </recommendedName>
</protein>
<keyword evidence="3" id="KW-1185">Reference proteome</keyword>
<dbReference type="CDD" id="cd07247">
    <property type="entry name" value="SgaA_N_like"/>
    <property type="match status" value="1"/>
</dbReference>
<reference evidence="3" key="1">
    <citation type="submission" date="2016-10" db="EMBL/GenBank/DDBJ databases">
        <authorList>
            <person name="Varghese N."/>
            <person name="Submissions S."/>
        </authorList>
    </citation>
    <scope>NUCLEOTIDE SEQUENCE [LARGE SCALE GENOMIC DNA]</scope>
    <source>
        <strain evidence="3">DSM 22017</strain>
    </source>
</reference>
<dbReference type="SUPFAM" id="SSF54593">
    <property type="entry name" value="Glyoxalase/Bleomycin resistance protein/Dihydroxybiphenyl dioxygenase"/>
    <property type="match status" value="1"/>
</dbReference>
<dbReference type="InterPro" id="IPR037523">
    <property type="entry name" value="VOC_core"/>
</dbReference>
<organism evidence="2 3">
    <name type="scientific">Nocardioides exalbidus</name>
    <dbReference type="NCBI Taxonomy" id="402596"/>
    <lineage>
        <taxon>Bacteria</taxon>
        <taxon>Bacillati</taxon>
        <taxon>Actinomycetota</taxon>
        <taxon>Actinomycetes</taxon>
        <taxon>Propionibacteriales</taxon>
        <taxon>Nocardioidaceae</taxon>
        <taxon>Nocardioides</taxon>
    </lineage>
</organism>
<dbReference type="Gene3D" id="3.10.180.10">
    <property type="entry name" value="2,3-Dihydroxybiphenyl 1,2-Dioxygenase, domain 1"/>
    <property type="match status" value="1"/>
</dbReference>
<dbReference type="PANTHER" id="PTHR33993">
    <property type="entry name" value="GLYOXALASE-RELATED"/>
    <property type="match status" value="1"/>
</dbReference>
<name>A0A1H4YV82_9ACTN</name>
<accession>A0A1H4YV82</accession>
<dbReference type="PANTHER" id="PTHR33993:SF1">
    <property type="entry name" value="GLYOXALASE FAMILY PROTEIN"/>
    <property type="match status" value="1"/>
</dbReference>
<evidence type="ECO:0000313" key="3">
    <source>
        <dbReference type="Proteomes" id="UP000198742"/>
    </source>
</evidence>
<dbReference type="PROSITE" id="PS51819">
    <property type="entry name" value="VOC"/>
    <property type="match status" value="1"/>
</dbReference>
<dbReference type="Pfam" id="PF00903">
    <property type="entry name" value="Glyoxalase"/>
    <property type="match status" value="1"/>
</dbReference>
<dbReference type="RefSeq" id="WP_090971277.1">
    <property type="nucleotide sequence ID" value="NZ_FNRT01000002.1"/>
</dbReference>
<gene>
    <name evidence="2" type="ORF">SAMN04489844_3920</name>
</gene>
<evidence type="ECO:0000259" key="1">
    <source>
        <dbReference type="PROSITE" id="PS51819"/>
    </source>
</evidence>
<sequence length="118" mass="12065">MSPVHHTIDYVEISTDDLAAAKAFYELAFGWQFNDYGPDYAGIRAASGDGEVGGLAASGTPTPGGPLVLLYSDDLDASVAAVEGAGGTVTSGPYEFPGGRRFEFSDPGGTVLGVWASS</sequence>
<feature type="domain" description="VOC" evidence="1">
    <location>
        <begin position="7"/>
        <end position="117"/>
    </location>
</feature>
<dbReference type="OrthoDB" id="9793039at2"/>
<evidence type="ECO:0000313" key="2">
    <source>
        <dbReference type="EMBL" id="SED20941.1"/>
    </source>
</evidence>
<dbReference type="Proteomes" id="UP000198742">
    <property type="component" value="Unassembled WGS sequence"/>
</dbReference>